<dbReference type="Pfam" id="PF13460">
    <property type="entry name" value="NAD_binding_10"/>
    <property type="match status" value="1"/>
</dbReference>
<gene>
    <name evidence="2" type="ORF">D1B32_20565</name>
</gene>
<dbReference type="InterPro" id="IPR016040">
    <property type="entry name" value="NAD(P)-bd_dom"/>
</dbReference>
<dbReference type="OrthoDB" id="9803892at2"/>
<comment type="caution">
    <text evidence="2">The sequence shown here is derived from an EMBL/GenBank/DDBJ whole genome shotgun (WGS) entry which is preliminary data.</text>
</comment>
<dbReference type="PANTHER" id="PTHR15020">
    <property type="entry name" value="FLAVIN REDUCTASE-RELATED"/>
    <property type="match status" value="1"/>
</dbReference>
<dbReference type="Gene3D" id="3.40.50.720">
    <property type="entry name" value="NAD(P)-binding Rossmann-like Domain"/>
    <property type="match status" value="1"/>
</dbReference>
<dbReference type="InterPro" id="IPR036291">
    <property type="entry name" value="NAD(P)-bd_dom_sf"/>
</dbReference>
<sequence length="214" mass="23248">MNVLVIGANGQVGRKIVKELADSNHKATAMVRKEEQVDKLKEIGADNVVLANLEEDFSSAFDDVDAVIFAAGSGGSTGADKTMTVDLYGSIKAVDYAMDKGVKRFVQLSSVGSANPDEQEDKIKHYMVAKGVADRHLQQTDLDYTIVRPGPLSNDEAKGEIKISHEFPDIGDGSIPRADVAHILVDVLDRNNTYRKTFEVIEGEKEVGEVLETV</sequence>
<proteinExistence type="predicted"/>
<protein>
    <submittedName>
        <fullName evidence="2">SDR family oxidoreductase</fullName>
    </submittedName>
</protein>
<name>A0A417YB57_9BACI</name>
<dbReference type="SUPFAM" id="SSF51735">
    <property type="entry name" value="NAD(P)-binding Rossmann-fold domains"/>
    <property type="match status" value="1"/>
</dbReference>
<dbReference type="AlphaFoldDB" id="A0A417YB57"/>
<accession>A0A417YB57</accession>
<evidence type="ECO:0000313" key="2">
    <source>
        <dbReference type="EMBL" id="RHW29747.1"/>
    </source>
</evidence>
<organism evidence="2 3">
    <name type="scientific">Oceanobacillus profundus</name>
    <dbReference type="NCBI Taxonomy" id="372463"/>
    <lineage>
        <taxon>Bacteria</taxon>
        <taxon>Bacillati</taxon>
        <taxon>Bacillota</taxon>
        <taxon>Bacilli</taxon>
        <taxon>Bacillales</taxon>
        <taxon>Bacillaceae</taxon>
        <taxon>Oceanobacillus</taxon>
    </lineage>
</organism>
<dbReference type="PANTHER" id="PTHR15020:SF50">
    <property type="entry name" value="UPF0659 PROTEIN YMR090W"/>
    <property type="match status" value="1"/>
</dbReference>
<evidence type="ECO:0000313" key="3">
    <source>
        <dbReference type="Proteomes" id="UP000285456"/>
    </source>
</evidence>
<dbReference type="EMBL" id="QWEH01000020">
    <property type="protein sequence ID" value="RHW29747.1"/>
    <property type="molecule type" value="Genomic_DNA"/>
</dbReference>
<dbReference type="RefSeq" id="WP_118890325.1">
    <property type="nucleotide sequence ID" value="NZ_JAUOPF010000003.1"/>
</dbReference>
<keyword evidence="3" id="KW-1185">Reference proteome</keyword>
<dbReference type="CDD" id="cd05243">
    <property type="entry name" value="SDR_a5"/>
    <property type="match status" value="1"/>
</dbReference>
<dbReference type="Proteomes" id="UP000285456">
    <property type="component" value="Unassembled WGS sequence"/>
</dbReference>
<evidence type="ECO:0000259" key="1">
    <source>
        <dbReference type="Pfam" id="PF13460"/>
    </source>
</evidence>
<reference evidence="2 3" key="1">
    <citation type="journal article" date="2007" name="Int. J. Syst. Evol. Microbiol.">
        <title>Oceanobacillus profundus sp. nov., isolated from a deep-sea sediment core.</title>
        <authorList>
            <person name="Kim Y.G."/>
            <person name="Choi D.H."/>
            <person name="Hyun S."/>
            <person name="Cho B.C."/>
        </authorList>
    </citation>
    <scope>NUCLEOTIDE SEQUENCE [LARGE SCALE GENOMIC DNA]</scope>
    <source>
        <strain evidence="2 3">DSM 18246</strain>
    </source>
</reference>
<feature type="domain" description="NAD(P)-binding" evidence="1">
    <location>
        <begin position="7"/>
        <end position="190"/>
    </location>
</feature>